<feature type="compositionally biased region" description="Polar residues" evidence="1">
    <location>
        <begin position="1"/>
        <end position="19"/>
    </location>
</feature>
<dbReference type="Proteomes" id="UP001153069">
    <property type="component" value="Unassembled WGS sequence"/>
</dbReference>
<reference evidence="2" key="1">
    <citation type="submission" date="2020-06" db="EMBL/GenBank/DDBJ databases">
        <authorList>
            <consortium name="Plant Systems Biology data submission"/>
        </authorList>
    </citation>
    <scope>NUCLEOTIDE SEQUENCE</scope>
    <source>
        <strain evidence="2">D6</strain>
    </source>
</reference>
<dbReference type="EMBL" id="CAICTM010004087">
    <property type="protein sequence ID" value="CAB9531836.1"/>
    <property type="molecule type" value="Genomic_DNA"/>
</dbReference>
<evidence type="ECO:0000313" key="2">
    <source>
        <dbReference type="EMBL" id="CAB9531836.1"/>
    </source>
</evidence>
<keyword evidence="3" id="KW-1185">Reference proteome</keyword>
<name>A0A9N8HZS9_9STRA</name>
<feature type="region of interest" description="Disordered" evidence="1">
    <location>
        <begin position="1"/>
        <end position="20"/>
    </location>
</feature>
<proteinExistence type="predicted"/>
<evidence type="ECO:0000313" key="3">
    <source>
        <dbReference type="Proteomes" id="UP001153069"/>
    </source>
</evidence>
<comment type="caution">
    <text evidence="2">The sequence shown here is derived from an EMBL/GenBank/DDBJ whole genome shotgun (WGS) entry which is preliminary data.</text>
</comment>
<organism evidence="2 3">
    <name type="scientific">Seminavis robusta</name>
    <dbReference type="NCBI Taxonomy" id="568900"/>
    <lineage>
        <taxon>Eukaryota</taxon>
        <taxon>Sar</taxon>
        <taxon>Stramenopiles</taxon>
        <taxon>Ochrophyta</taxon>
        <taxon>Bacillariophyta</taxon>
        <taxon>Bacillariophyceae</taxon>
        <taxon>Bacillariophycidae</taxon>
        <taxon>Naviculales</taxon>
        <taxon>Naviculaceae</taxon>
        <taxon>Seminavis</taxon>
    </lineage>
</organism>
<feature type="region of interest" description="Disordered" evidence="1">
    <location>
        <begin position="117"/>
        <end position="149"/>
    </location>
</feature>
<gene>
    <name evidence="2" type="ORF">SEMRO_4089_G352830.1</name>
</gene>
<accession>A0A9N8HZS9</accession>
<evidence type="ECO:0000256" key="1">
    <source>
        <dbReference type="SAM" id="MobiDB-lite"/>
    </source>
</evidence>
<dbReference type="AlphaFoldDB" id="A0A9N8HZS9"/>
<protein>
    <submittedName>
        <fullName evidence="2">Uncharacterized protein</fullName>
    </submittedName>
</protein>
<sequence>MHMASTITTQSKTQANRQATRVRGVQFTNELIKGSCEKISGKEWRKQQTKKRIENRKIEERKIVVAEANRLVSYLEKVDTDKDFFFAELKPEIDAIKQHYKDNYEAWRTVRATSATAGGTAATGGTTAAGTSAAGGTATPGGNAATGGASEWTPLEVKIMGGGRKALAEISDLHFISYLKSLDKRFEKNSDLGYIGILENRAVELSCC</sequence>